<evidence type="ECO:0000259" key="4">
    <source>
        <dbReference type="Pfam" id="PF03466"/>
    </source>
</evidence>
<dbReference type="Gene3D" id="3.40.190.290">
    <property type="match status" value="1"/>
</dbReference>
<organism evidence="5 6">
    <name type="scientific">Sphingobium indicum BiD32</name>
    <dbReference type="NCBI Taxonomy" id="1301087"/>
    <lineage>
        <taxon>Bacteria</taxon>
        <taxon>Pseudomonadati</taxon>
        <taxon>Pseudomonadota</taxon>
        <taxon>Alphaproteobacteria</taxon>
        <taxon>Sphingomonadales</taxon>
        <taxon>Sphingomonadaceae</taxon>
        <taxon>Sphingobium</taxon>
    </lineage>
</organism>
<keyword evidence="1" id="KW-0805">Transcription regulation</keyword>
<dbReference type="GO" id="GO:0003700">
    <property type="term" value="F:DNA-binding transcription factor activity"/>
    <property type="evidence" value="ECO:0007669"/>
    <property type="project" value="TreeGrafter"/>
</dbReference>
<dbReference type="AlphaFoldDB" id="N1MK61"/>
<feature type="domain" description="LysR substrate-binding" evidence="4">
    <location>
        <begin position="3"/>
        <end position="166"/>
    </location>
</feature>
<keyword evidence="2" id="KW-0238">DNA-binding</keyword>
<name>N1MK61_9SPHN</name>
<evidence type="ECO:0000313" key="6">
    <source>
        <dbReference type="Proteomes" id="UP000013201"/>
    </source>
</evidence>
<dbReference type="GO" id="GO:0003677">
    <property type="term" value="F:DNA binding"/>
    <property type="evidence" value="ECO:0007669"/>
    <property type="project" value="UniProtKB-KW"/>
</dbReference>
<comment type="caution">
    <text evidence="5">The sequence shown here is derived from an EMBL/GenBank/DDBJ whole genome shotgun (WGS) entry which is preliminary data.</text>
</comment>
<dbReference type="Proteomes" id="UP000013201">
    <property type="component" value="Unassembled WGS sequence"/>
</dbReference>
<dbReference type="InterPro" id="IPR050176">
    <property type="entry name" value="LTTR"/>
</dbReference>
<proteinExistence type="predicted"/>
<dbReference type="PANTHER" id="PTHR30579:SF2">
    <property type="entry name" value="HTH-TYPE TRANSCRIPTIONAL REGULATOR ARGP"/>
    <property type="match status" value="1"/>
</dbReference>
<dbReference type="SUPFAM" id="SSF53850">
    <property type="entry name" value="Periplasmic binding protein-like II"/>
    <property type="match status" value="1"/>
</dbReference>
<dbReference type="Pfam" id="PF03466">
    <property type="entry name" value="LysR_substrate"/>
    <property type="match status" value="1"/>
</dbReference>
<accession>N1MK61</accession>
<gene>
    <name evidence="5" type="ORF">EBBID32_14580</name>
</gene>
<keyword evidence="6" id="KW-1185">Reference proteome</keyword>
<evidence type="ECO:0000256" key="3">
    <source>
        <dbReference type="ARBA" id="ARBA00023163"/>
    </source>
</evidence>
<dbReference type="PANTHER" id="PTHR30579">
    <property type="entry name" value="TRANSCRIPTIONAL REGULATOR"/>
    <property type="match status" value="1"/>
</dbReference>
<evidence type="ECO:0000256" key="2">
    <source>
        <dbReference type="ARBA" id="ARBA00023125"/>
    </source>
</evidence>
<evidence type="ECO:0000256" key="1">
    <source>
        <dbReference type="ARBA" id="ARBA00023015"/>
    </source>
</evidence>
<reference evidence="6" key="2">
    <citation type="submission" date="2013-04" db="EMBL/GenBank/DDBJ databases">
        <title>Bisphenol A degrading Sphingobium sp. strain BiD32.</title>
        <authorList>
            <person name="Nielsen J.L."/>
            <person name="Zhou N.A."/>
            <person name="Kjeldal H."/>
        </authorList>
    </citation>
    <scope>NUCLEOTIDE SEQUENCE [LARGE SCALE GENOMIC DNA]</scope>
    <source>
        <strain evidence="6">BiD32</strain>
    </source>
</reference>
<dbReference type="InterPro" id="IPR005119">
    <property type="entry name" value="LysR_subst-bd"/>
</dbReference>
<reference evidence="5 6" key="1">
    <citation type="submission" date="2013-03" db="EMBL/GenBank/DDBJ databases">
        <authorList>
            <person name="Le V."/>
        </authorList>
    </citation>
    <scope>NUCLEOTIDE SEQUENCE [LARGE SCALE GENOMIC DNA]</scope>
    <source>
        <strain evidence="5 6">BiD32</strain>
    </source>
</reference>
<protein>
    <submittedName>
        <fullName evidence="5">Transcriptional regulator, LysR family</fullName>
    </submittedName>
</protein>
<keyword evidence="3" id="KW-0804">Transcription</keyword>
<dbReference type="EMBL" id="CAVK010000065">
    <property type="protein sequence ID" value="CCW17119.1"/>
    <property type="molecule type" value="Genomic_DNA"/>
</dbReference>
<evidence type="ECO:0000313" key="5">
    <source>
        <dbReference type="EMBL" id="CCW17119.1"/>
    </source>
</evidence>
<sequence length="168" mass="18166">MLVELTLEDEGHTADRLRTGEVLAVVTSDPEPVAGCRTIALGSLRYVACASPDFVARHFPTGIDRDGLSIAPVMRFNRKDQLQARWAKAVFGVDLNAPTHWIPSTQGFLDLACAGLAWGLQPKALAQPHIDAGNLVELVPGDTMDVPLFWTVSRLHAQALQAMTEAVV</sequence>